<dbReference type="InterPro" id="IPR038718">
    <property type="entry name" value="SNF2-like_sf"/>
</dbReference>
<dbReference type="SUPFAM" id="SSF52540">
    <property type="entry name" value="P-loop containing nucleoside triphosphate hydrolases"/>
    <property type="match status" value="2"/>
</dbReference>
<evidence type="ECO:0000313" key="6">
    <source>
        <dbReference type="Proteomes" id="UP000192602"/>
    </source>
</evidence>
<keyword evidence="5" id="KW-0547">Nucleotide-binding</keyword>
<dbReference type="CDD" id="cd18793">
    <property type="entry name" value="SF2_C_SNF"/>
    <property type="match status" value="1"/>
</dbReference>
<reference evidence="6" key="1">
    <citation type="submission" date="2017-04" db="EMBL/GenBank/DDBJ databases">
        <authorList>
            <person name="Varghese N."/>
            <person name="Submissions S."/>
        </authorList>
    </citation>
    <scope>NUCLEOTIDE SEQUENCE [LARGE SCALE GENOMIC DNA]</scope>
    <source>
        <strain evidence="6">DSM 16512</strain>
    </source>
</reference>
<dbReference type="PANTHER" id="PTHR45766:SF6">
    <property type="entry name" value="SWI_SNF-RELATED MATRIX-ASSOCIATED ACTIN-DEPENDENT REGULATOR OF CHROMATIN SUBFAMILY A-LIKE PROTEIN 1"/>
    <property type="match status" value="1"/>
</dbReference>
<feature type="domain" description="Helicase C-terminal" evidence="4">
    <location>
        <begin position="679"/>
        <end position="865"/>
    </location>
</feature>
<evidence type="ECO:0000313" key="5">
    <source>
        <dbReference type="EMBL" id="SMC08794.1"/>
    </source>
</evidence>
<dbReference type="InterPro" id="IPR006935">
    <property type="entry name" value="Helicase/UvrB_N"/>
</dbReference>
<keyword evidence="5" id="KW-0067">ATP-binding</keyword>
<dbReference type="Pfam" id="PF00271">
    <property type="entry name" value="Helicase_C"/>
    <property type="match status" value="1"/>
</dbReference>
<keyword evidence="2" id="KW-0175">Coiled coil</keyword>
<dbReference type="Pfam" id="PF13091">
    <property type="entry name" value="PLDc_2"/>
    <property type="match status" value="1"/>
</dbReference>
<evidence type="ECO:0000259" key="4">
    <source>
        <dbReference type="PROSITE" id="PS51194"/>
    </source>
</evidence>
<dbReference type="Pfam" id="PF04851">
    <property type="entry name" value="ResIII"/>
    <property type="match status" value="1"/>
</dbReference>
<organism evidence="5 6">
    <name type="scientific">Nitratiruptor tergarcus DSM 16512</name>
    <dbReference type="NCBI Taxonomy" id="1069081"/>
    <lineage>
        <taxon>Bacteria</taxon>
        <taxon>Pseudomonadati</taxon>
        <taxon>Campylobacterota</taxon>
        <taxon>Epsilonproteobacteria</taxon>
        <taxon>Nautiliales</taxon>
        <taxon>Nitratiruptoraceae</taxon>
        <taxon>Nitratiruptor</taxon>
    </lineage>
</organism>
<dbReference type="GO" id="GO:0003677">
    <property type="term" value="F:DNA binding"/>
    <property type="evidence" value="ECO:0007669"/>
    <property type="project" value="InterPro"/>
</dbReference>
<dbReference type="InterPro" id="IPR001650">
    <property type="entry name" value="Helicase_C-like"/>
</dbReference>
<dbReference type="Gene3D" id="3.40.50.300">
    <property type="entry name" value="P-loop containing nucleotide triphosphate hydrolases"/>
    <property type="match status" value="1"/>
</dbReference>
<dbReference type="Gene3D" id="3.40.50.10810">
    <property type="entry name" value="Tandem AAA-ATPase domain"/>
    <property type="match status" value="1"/>
</dbReference>
<dbReference type="PANTHER" id="PTHR45766">
    <property type="entry name" value="DNA ANNEALING HELICASE AND ENDONUCLEASE ZRANB3 FAMILY MEMBER"/>
    <property type="match status" value="1"/>
</dbReference>
<dbReference type="EMBL" id="FWWZ01000001">
    <property type="protein sequence ID" value="SMC08794.1"/>
    <property type="molecule type" value="Genomic_DNA"/>
</dbReference>
<dbReference type="SMART" id="SM00487">
    <property type="entry name" value="DEXDc"/>
    <property type="match status" value="1"/>
</dbReference>
<name>A0A1W1WR61_9BACT</name>
<evidence type="ECO:0000256" key="2">
    <source>
        <dbReference type="SAM" id="Coils"/>
    </source>
</evidence>
<sequence>MNSKFFTNRDNNTLQNRLIDILKHHNIKYLEFLIGYFRISGFIKIAKLLKDIEKARILVGINVDRWIYEAKERGKEANIFDNLQIIDRFIQEQLNGQIEKNSIGVIEYEGLNSEPYEKEIEESINLLASYLANKKLEIRISPNKNIHSKIYILRQKEIIRHDGTIEYIGSVITGSSNLTANGLQSNFEFNVELKDSDDIAFALKEFENLWSSAVELKEDDIQEIKNRSYLKEITPYELYIKFLIEHFEDRIEYDPSFASTLPKGYMKLAYQIDAVNEGISKIKKHNGFFLSDVVGLGKTVTTAMIVKKLLFEIKGEVLVIAPPSIQKEWKETFKRFDIGSFRHYDIISIGKLEQIQDTQNYELIIIDESHKFKNYDTSRYKELERICKERVKYQKKVILISATPLNNRPMDIANQLYLFQDKRNSTIPSYPNLESFFGDISRQYKEILKEGTKLTIEQKRKLKELAQKIRDNILREVMVRRTRLDILTHPMYAKDLQKQGLNIPIVEPVKEIEYKMSDSLTKAFDETVTILTQKLQYERYKLLYYLKPEARAKFGKVSENIFEKGALQLASLMQLLLVKRFESSFYAFKSSLYRQKRNLEKLIAMFEEGRILIGSKIDIYDLLDLEDVDEKIDTMLESGKIKEFNPDDFEKEYLPKLKEELKIFTRLIKLWQDLNDDPKLEQFKQVLKEQKDKKIVVFTESKETACYLERELKNFKILCIHGGNREKLKEIIRENFDANFDIKKQKNDFNIIITTDTLSESVNLHRSNIIYNYDIPWNSTKLMQRIGRINRIGTKFDKIYIYNFIPTAKSDALIELSKKAFVKLQTFHSTFGEDSQIYSTEEEVGSVKLFEETIDEVDEELKYLEEIREFKKAYPKKFEIIKNYPPKIRVQREKEPKNTSFVFIKNNNSKSYFLVDSKLCKAVNFLEMAKQLKTSQKTKSILPISSIHYEHVKKAIDFYKESINKIITTTNWTKISNATDKKALRLLKSWRDKGYIDINRYKQFKELLETGRYQNLSKEIKKLEKENVSNISNKIEELILKYNLDNTQNKNDKKISLNAKIILSETFV</sequence>
<feature type="domain" description="Helicase ATP-binding" evidence="3">
    <location>
        <begin position="279"/>
        <end position="422"/>
    </location>
</feature>
<dbReference type="InterPro" id="IPR027417">
    <property type="entry name" value="P-loop_NTPase"/>
</dbReference>
<dbReference type="AlphaFoldDB" id="A0A1W1WR61"/>
<protein>
    <submittedName>
        <fullName evidence="5">Superfamily II DNA and RNA helicases</fullName>
    </submittedName>
</protein>
<dbReference type="SMART" id="SM00490">
    <property type="entry name" value="HELICc"/>
    <property type="match status" value="1"/>
</dbReference>
<dbReference type="Proteomes" id="UP000192602">
    <property type="component" value="Unassembled WGS sequence"/>
</dbReference>
<evidence type="ECO:0000256" key="1">
    <source>
        <dbReference type="ARBA" id="ARBA00022801"/>
    </source>
</evidence>
<dbReference type="OrthoDB" id="18878at2"/>
<dbReference type="InterPro" id="IPR025202">
    <property type="entry name" value="PLD-like_dom"/>
</dbReference>
<dbReference type="SUPFAM" id="SSF56024">
    <property type="entry name" value="Phospholipase D/nuclease"/>
    <property type="match status" value="1"/>
</dbReference>
<dbReference type="PROSITE" id="PS51194">
    <property type="entry name" value="HELICASE_CTER"/>
    <property type="match status" value="1"/>
</dbReference>
<feature type="coiled-coil region" evidence="2">
    <location>
        <begin position="1013"/>
        <end position="1041"/>
    </location>
</feature>
<dbReference type="PROSITE" id="PS51192">
    <property type="entry name" value="HELICASE_ATP_BIND_1"/>
    <property type="match status" value="1"/>
</dbReference>
<dbReference type="STRING" id="1069081.SAMN05660197_0562"/>
<keyword evidence="5" id="KW-0347">Helicase</keyword>
<dbReference type="InterPro" id="IPR014001">
    <property type="entry name" value="Helicase_ATP-bd"/>
</dbReference>
<dbReference type="RefSeq" id="WP_084275057.1">
    <property type="nucleotide sequence ID" value="NZ_AP026671.1"/>
</dbReference>
<dbReference type="Gene3D" id="3.30.870.10">
    <property type="entry name" value="Endonuclease Chain A"/>
    <property type="match status" value="1"/>
</dbReference>
<keyword evidence="1" id="KW-0378">Hydrolase</keyword>
<evidence type="ECO:0000259" key="3">
    <source>
        <dbReference type="PROSITE" id="PS51192"/>
    </source>
</evidence>
<dbReference type="GO" id="GO:0016787">
    <property type="term" value="F:hydrolase activity"/>
    <property type="evidence" value="ECO:0007669"/>
    <property type="project" value="UniProtKB-KW"/>
</dbReference>
<accession>A0A1W1WR61</accession>
<keyword evidence="6" id="KW-1185">Reference proteome</keyword>
<dbReference type="GO" id="GO:0004386">
    <property type="term" value="F:helicase activity"/>
    <property type="evidence" value="ECO:0007669"/>
    <property type="project" value="UniProtKB-KW"/>
</dbReference>
<proteinExistence type="predicted"/>
<dbReference type="CDD" id="cd09178">
    <property type="entry name" value="PLDc_N_Snf2_like"/>
    <property type="match status" value="1"/>
</dbReference>
<dbReference type="GO" id="GO:0005524">
    <property type="term" value="F:ATP binding"/>
    <property type="evidence" value="ECO:0007669"/>
    <property type="project" value="InterPro"/>
</dbReference>
<dbReference type="InterPro" id="IPR049730">
    <property type="entry name" value="SNF2/RAD54-like_C"/>
</dbReference>
<gene>
    <name evidence="5" type="ORF">SAMN05660197_0562</name>
</gene>